<reference evidence="2 3" key="1">
    <citation type="journal article" date="2016" name="Nat. Commun.">
        <title>Thousands of microbial genomes shed light on interconnected biogeochemical processes in an aquifer system.</title>
        <authorList>
            <person name="Anantharaman K."/>
            <person name="Brown C.T."/>
            <person name="Hug L.A."/>
            <person name="Sharon I."/>
            <person name="Castelle C.J."/>
            <person name="Probst A.J."/>
            <person name="Thomas B.C."/>
            <person name="Singh A."/>
            <person name="Wilkins M.J."/>
            <person name="Karaoz U."/>
            <person name="Brodie E.L."/>
            <person name="Williams K.H."/>
            <person name="Hubbard S.S."/>
            <person name="Banfield J.F."/>
        </authorList>
    </citation>
    <scope>NUCLEOTIDE SEQUENCE [LARGE SCALE GENOMIC DNA]</scope>
</reference>
<protein>
    <submittedName>
        <fullName evidence="2">Uncharacterized protein</fullName>
    </submittedName>
</protein>
<accession>A0A1G1WJY9</accession>
<evidence type="ECO:0000313" key="2">
    <source>
        <dbReference type="EMBL" id="OGY27730.1"/>
    </source>
</evidence>
<comment type="caution">
    <text evidence="2">The sequence shown here is derived from an EMBL/GenBank/DDBJ whole genome shotgun (WGS) entry which is preliminary data.</text>
</comment>
<dbReference type="Proteomes" id="UP000176645">
    <property type="component" value="Unassembled WGS sequence"/>
</dbReference>
<proteinExistence type="predicted"/>
<feature type="compositionally biased region" description="Basic and acidic residues" evidence="1">
    <location>
        <begin position="1"/>
        <end position="15"/>
    </location>
</feature>
<dbReference type="EMBL" id="MHCU01000024">
    <property type="protein sequence ID" value="OGY27730.1"/>
    <property type="molecule type" value="Genomic_DNA"/>
</dbReference>
<sequence>MPKKTREQKMASELRRLKRQASPQKNWETPKAKAAETRPTIVPSTGYNVSEVRVAALSSKNRSKTEIQSYDYSYVTSDLKKIAVLSTLTITFEVVLNLTMRLEFANLLLRRLGIDI</sequence>
<feature type="region of interest" description="Disordered" evidence="1">
    <location>
        <begin position="1"/>
        <end position="40"/>
    </location>
</feature>
<dbReference type="AlphaFoldDB" id="A0A1G1WJY9"/>
<organism evidence="2 3">
    <name type="scientific">Candidatus Woykebacteria bacterium RBG_19FT_COMBO_43_10</name>
    <dbReference type="NCBI Taxonomy" id="1802598"/>
    <lineage>
        <taxon>Bacteria</taxon>
        <taxon>Candidatus Woykeibacteriota</taxon>
    </lineage>
</organism>
<evidence type="ECO:0000313" key="3">
    <source>
        <dbReference type="Proteomes" id="UP000176645"/>
    </source>
</evidence>
<evidence type="ECO:0000256" key="1">
    <source>
        <dbReference type="SAM" id="MobiDB-lite"/>
    </source>
</evidence>
<gene>
    <name evidence="2" type="ORF">A2Z42_02690</name>
</gene>
<name>A0A1G1WJY9_9BACT</name>